<name>A0A4Q7KL72_9PSEU</name>
<gene>
    <name evidence="2" type="ORF">EV193_106222</name>
</gene>
<dbReference type="GO" id="GO:0003677">
    <property type="term" value="F:DNA binding"/>
    <property type="evidence" value="ECO:0007669"/>
    <property type="project" value="UniProtKB-KW"/>
</dbReference>
<accession>A0A4Q7KL72</accession>
<dbReference type="Gene3D" id="3.30.1310.10">
    <property type="entry name" value="Nucleoid-associated protein YbaB-like domain"/>
    <property type="match status" value="1"/>
</dbReference>
<keyword evidence="2" id="KW-0238">DNA-binding</keyword>
<comment type="caution">
    <text evidence="2">The sequence shown here is derived from an EMBL/GenBank/DDBJ whole genome shotgun (WGS) entry which is preliminary data.</text>
</comment>
<feature type="region of interest" description="Disordered" evidence="1">
    <location>
        <begin position="120"/>
        <end position="181"/>
    </location>
</feature>
<evidence type="ECO:0000256" key="1">
    <source>
        <dbReference type="SAM" id="MobiDB-lite"/>
    </source>
</evidence>
<evidence type="ECO:0000313" key="2">
    <source>
        <dbReference type="EMBL" id="RZS36987.1"/>
    </source>
</evidence>
<protein>
    <submittedName>
        <fullName evidence="2">YbaB/EbfC DNA-binding family protein</fullName>
    </submittedName>
</protein>
<dbReference type="SUPFAM" id="SSF82607">
    <property type="entry name" value="YbaB-like"/>
    <property type="match status" value="1"/>
</dbReference>
<dbReference type="OrthoDB" id="3696044at2"/>
<dbReference type="RefSeq" id="WP_130345593.1">
    <property type="nucleotide sequence ID" value="NZ_SGWQ01000006.1"/>
</dbReference>
<dbReference type="AlphaFoldDB" id="A0A4Q7KL72"/>
<organism evidence="2 3">
    <name type="scientific">Herbihabitans rhizosphaerae</name>
    <dbReference type="NCBI Taxonomy" id="1872711"/>
    <lineage>
        <taxon>Bacteria</taxon>
        <taxon>Bacillati</taxon>
        <taxon>Actinomycetota</taxon>
        <taxon>Actinomycetes</taxon>
        <taxon>Pseudonocardiales</taxon>
        <taxon>Pseudonocardiaceae</taxon>
        <taxon>Herbihabitans</taxon>
    </lineage>
</organism>
<dbReference type="InterPro" id="IPR036894">
    <property type="entry name" value="YbaB-like_sf"/>
</dbReference>
<sequence length="181" mass="19687">MTQMPPDMQAVVDGLRRKVDATERLGAELADLRRLVGMVNITESAAGGAVRVTVGENGSLTDVSMTDGIKKLSPDQVAGAVMTALRKAQAEYPRRLAEIMAASVDDERVTDYIVGAAEKRFPPVPDEPEPHTAPTLTRWRAPEQPTERPARRRAAGRADVDDDFGDEPILRGALTERRDDA</sequence>
<dbReference type="InterPro" id="IPR004401">
    <property type="entry name" value="YbaB/EbfC"/>
</dbReference>
<evidence type="ECO:0000313" key="3">
    <source>
        <dbReference type="Proteomes" id="UP000294257"/>
    </source>
</evidence>
<keyword evidence="3" id="KW-1185">Reference proteome</keyword>
<dbReference type="EMBL" id="SGWQ01000006">
    <property type="protein sequence ID" value="RZS36987.1"/>
    <property type="molecule type" value="Genomic_DNA"/>
</dbReference>
<proteinExistence type="predicted"/>
<dbReference type="Proteomes" id="UP000294257">
    <property type="component" value="Unassembled WGS sequence"/>
</dbReference>
<reference evidence="2 3" key="1">
    <citation type="submission" date="2019-02" db="EMBL/GenBank/DDBJ databases">
        <title>Genomic Encyclopedia of Type Strains, Phase IV (KMG-IV): sequencing the most valuable type-strain genomes for metagenomic binning, comparative biology and taxonomic classification.</title>
        <authorList>
            <person name="Goeker M."/>
        </authorList>
    </citation>
    <scope>NUCLEOTIDE SEQUENCE [LARGE SCALE GENOMIC DNA]</scope>
    <source>
        <strain evidence="2 3">DSM 101727</strain>
    </source>
</reference>
<dbReference type="Pfam" id="PF02575">
    <property type="entry name" value="YbaB_DNA_bd"/>
    <property type="match status" value="1"/>
</dbReference>